<accession>A0A242MXM7</accession>
<dbReference type="Proteomes" id="UP000194546">
    <property type="component" value="Unassembled WGS sequence"/>
</dbReference>
<sequence>MKSATLQALGVMPSLSRPGVSYDNPFAESLFKTPKYRPANPLQAFITPFAARAWVTVLVRWYNHEHCHSAIHFVTPDQRHANFDQQIHDRRAMLYEAAKQRDPLRWKGPLETGSA</sequence>
<dbReference type="RefSeq" id="WP_086381483.1">
    <property type="nucleotide sequence ID" value="NZ_NBTY01000067.1"/>
</dbReference>
<evidence type="ECO:0000259" key="1">
    <source>
        <dbReference type="Pfam" id="PF13683"/>
    </source>
</evidence>
<proteinExistence type="predicted"/>
<evidence type="ECO:0000313" key="2">
    <source>
        <dbReference type="EMBL" id="OTP75884.1"/>
    </source>
</evidence>
<protein>
    <submittedName>
        <fullName evidence="2">Mobile element protein</fullName>
    </submittedName>
</protein>
<dbReference type="EMBL" id="NBTY01000067">
    <property type="protein sequence ID" value="OTP75884.1"/>
    <property type="molecule type" value="Genomic_DNA"/>
</dbReference>
<dbReference type="GO" id="GO:0015074">
    <property type="term" value="P:DNA integration"/>
    <property type="evidence" value="ECO:0007669"/>
    <property type="project" value="InterPro"/>
</dbReference>
<dbReference type="SUPFAM" id="SSF53098">
    <property type="entry name" value="Ribonuclease H-like"/>
    <property type="match status" value="1"/>
</dbReference>
<organism evidence="2 3">
    <name type="scientific">Caballeronia sordidicola</name>
    <name type="common">Burkholderia sordidicola</name>
    <dbReference type="NCBI Taxonomy" id="196367"/>
    <lineage>
        <taxon>Bacteria</taxon>
        <taxon>Pseudomonadati</taxon>
        <taxon>Pseudomonadota</taxon>
        <taxon>Betaproteobacteria</taxon>
        <taxon>Burkholderiales</taxon>
        <taxon>Burkholderiaceae</taxon>
        <taxon>Caballeronia</taxon>
    </lineage>
</organism>
<feature type="domain" description="Integrase catalytic" evidence="1">
    <location>
        <begin position="10"/>
        <end position="76"/>
    </location>
</feature>
<reference evidence="2 3" key="1">
    <citation type="submission" date="2017-03" db="EMBL/GenBank/DDBJ databases">
        <title>Genome analysis of strain PAMC 26510.</title>
        <authorList>
            <person name="Oh H.-M."/>
            <person name="Yang J.-A."/>
        </authorList>
    </citation>
    <scope>NUCLEOTIDE SEQUENCE [LARGE SCALE GENOMIC DNA]</scope>
    <source>
        <strain evidence="2 3">PAMC 26510</strain>
    </source>
</reference>
<dbReference type="InterPro" id="IPR001584">
    <property type="entry name" value="Integrase_cat-core"/>
</dbReference>
<gene>
    <name evidence="2" type="ORF">PAMC26510_12920</name>
</gene>
<dbReference type="InterPro" id="IPR012337">
    <property type="entry name" value="RNaseH-like_sf"/>
</dbReference>
<dbReference type="Pfam" id="PF13683">
    <property type="entry name" value="rve_3"/>
    <property type="match status" value="1"/>
</dbReference>
<dbReference type="AlphaFoldDB" id="A0A242MXM7"/>
<name>A0A242MXM7_CABSO</name>
<comment type="caution">
    <text evidence="2">The sequence shown here is derived from an EMBL/GenBank/DDBJ whole genome shotgun (WGS) entry which is preliminary data.</text>
</comment>
<evidence type="ECO:0000313" key="3">
    <source>
        <dbReference type="Proteomes" id="UP000194546"/>
    </source>
</evidence>